<dbReference type="InterPro" id="IPR001680">
    <property type="entry name" value="WD40_rpt"/>
</dbReference>
<evidence type="ECO:0000256" key="3">
    <source>
        <dbReference type="PROSITE-ProRule" id="PRU00221"/>
    </source>
</evidence>
<reference evidence="5 6" key="1">
    <citation type="journal article" date="2018" name="G3 (Bethesda)">
        <title>Phylogenetic and Phylogenomic Definition of Rhizopus Species.</title>
        <authorList>
            <person name="Gryganskyi A.P."/>
            <person name="Golan J."/>
            <person name="Dolatabadi S."/>
            <person name="Mondo S."/>
            <person name="Robb S."/>
            <person name="Idnurm A."/>
            <person name="Muszewska A."/>
            <person name="Steczkiewicz K."/>
            <person name="Masonjones S."/>
            <person name="Liao H.L."/>
            <person name="Gajdeczka M.T."/>
            <person name="Anike F."/>
            <person name="Vuek A."/>
            <person name="Anishchenko I.M."/>
            <person name="Voigt K."/>
            <person name="de Hoog G.S."/>
            <person name="Smith M.E."/>
            <person name="Heitman J."/>
            <person name="Vilgalys R."/>
            <person name="Stajich J.E."/>
        </authorList>
    </citation>
    <scope>NUCLEOTIDE SEQUENCE [LARGE SCALE GENOMIC DNA]</scope>
    <source>
        <strain evidence="5 6">LSU 92-RS-03</strain>
    </source>
</reference>
<feature type="repeat" description="WD" evidence="3">
    <location>
        <begin position="166"/>
        <end position="196"/>
    </location>
</feature>
<comment type="caution">
    <text evidence="5">The sequence shown here is derived from an EMBL/GenBank/DDBJ whole genome shotgun (WGS) entry which is preliminary data.</text>
</comment>
<feature type="compositionally biased region" description="Acidic residues" evidence="4">
    <location>
        <begin position="15"/>
        <end position="33"/>
    </location>
</feature>
<gene>
    <name evidence="5" type="ORF">CU098_009248</name>
</gene>
<dbReference type="InterPro" id="IPR036322">
    <property type="entry name" value="WD40_repeat_dom_sf"/>
</dbReference>
<keyword evidence="6" id="KW-1185">Reference proteome</keyword>
<dbReference type="Proteomes" id="UP000253551">
    <property type="component" value="Unassembled WGS sequence"/>
</dbReference>
<feature type="repeat" description="WD" evidence="3">
    <location>
        <begin position="206"/>
        <end position="240"/>
    </location>
</feature>
<dbReference type="PANTHER" id="PTHR14221">
    <property type="entry name" value="WD REPEAT DOMAIN 44"/>
    <property type="match status" value="1"/>
</dbReference>
<dbReference type="PROSITE" id="PS50082">
    <property type="entry name" value="WD_REPEATS_2"/>
    <property type="match status" value="2"/>
</dbReference>
<dbReference type="InterPro" id="IPR015943">
    <property type="entry name" value="WD40/YVTN_repeat-like_dom_sf"/>
</dbReference>
<evidence type="ECO:0000313" key="5">
    <source>
        <dbReference type="EMBL" id="RCI04151.1"/>
    </source>
</evidence>
<keyword evidence="2" id="KW-0677">Repeat</keyword>
<dbReference type="PANTHER" id="PTHR14221:SF0">
    <property type="entry name" value="WD REPEAT-CONTAINING PROTEIN 44"/>
    <property type="match status" value="1"/>
</dbReference>
<dbReference type="SUPFAM" id="SSF50978">
    <property type="entry name" value="WD40 repeat-like"/>
    <property type="match status" value="1"/>
</dbReference>
<keyword evidence="1 3" id="KW-0853">WD repeat</keyword>
<dbReference type="PROSITE" id="PS50294">
    <property type="entry name" value="WD_REPEATS_REGION"/>
    <property type="match status" value="2"/>
</dbReference>
<feature type="region of interest" description="Disordered" evidence="4">
    <location>
        <begin position="1"/>
        <end position="36"/>
    </location>
</feature>
<name>A0A367KPQ8_RHIST</name>
<accession>A0A367KPQ8</accession>
<feature type="compositionally biased region" description="Polar residues" evidence="4">
    <location>
        <begin position="525"/>
        <end position="547"/>
    </location>
</feature>
<protein>
    <submittedName>
        <fullName evidence="5">Uncharacterized protein</fullName>
    </submittedName>
</protein>
<evidence type="ECO:0000256" key="1">
    <source>
        <dbReference type="ARBA" id="ARBA00022574"/>
    </source>
</evidence>
<dbReference type="InterPro" id="IPR040324">
    <property type="entry name" value="WDR44/Dgr2"/>
</dbReference>
<dbReference type="AlphaFoldDB" id="A0A367KPQ8"/>
<sequence length="564" mass="63674">MRLHKNKTTEGHVTEEEEDEEDDDDDEEVDEESSCSITSFEEAIVPQISISTPNLVPSIQLNAKHIKTKKKQKNRDFSRLVLAQTIATCSSTETNHRSMSSDSMAEPSPNHPYGAIWALRFSKDGRNLASAGQSCVIHLWKLYDQVDENLECSTIKVLDEAHHMEYAGHKADILELAWSKNNFLLSGSMDHTVRLWHSTQKDCLCVFQHPNVVTSVEFHPKDDRFFVSGCMDSRIRIWSIPEKRVAFWNEVPGNKCITAVAFTLDGKTVIAGTSDGHCYFYDTQSLKYITQISIASKKGPKITGIEIMPAMSSGEEKILVTSNDSKVRLYNMKDKSLMLKYKGAENNSLQIKATFSDDGRYIISGSENCHAYIWRTEQSEGSSPLHQLQDARNKAISALGHVDEATLSFRGFESHSPTHQQKNGISKWLKRKENTTNDKTRSQPEFFEAHDYIVTTAIFAPTKTRQYIAKSKQDIIYNQLSLRRLSTTSSSSQTSNTEENAEGHILVTADFRGLIKVWRIDPSYSTDTQPLDNTSPSSTRSAVTTPSPRRRNLGLFTHSRYPKQ</sequence>
<dbReference type="Gene3D" id="2.130.10.10">
    <property type="entry name" value="YVTN repeat-like/Quinoprotein amine dehydrogenase"/>
    <property type="match status" value="1"/>
</dbReference>
<feature type="compositionally biased region" description="Basic and acidic residues" evidence="4">
    <location>
        <begin position="431"/>
        <end position="442"/>
    </location>
</feature>
<feature type="region of interest" description="Disordered" evidence="4">
    <location>
        <begin position="414"/>
        <end position="442"/>
    </location>
</feature>
<evidence type="ECO:0000256" key="4">
    <source>
        <dbReference type="SAM" id="MobiDB-lite"/>
    </source>
</evidence>
<dbReference type="Pfam" id="PF00400">
    <property type="entry name" value="WD40"/>
    <property type="match status" value="5"/>
</dbReference>
<dbReference type="EMBL" id="PJQM01000771">
    <property type="protein sequence ID" value="RCI04151.1"/>
    <property type="molecule type" value="Genomic_DNA"/>
</dbReference>
<feature type="compositionally biased region" description="Polar residues" evidence="4">
    <location>
        <begin position="415"/>
        <end position="424"/>
    </location>
</feature>
<feature type="region of interest" description="Disordered" evidence="4">
    <location>
        <begin position="525"/>
        <end position="564"/>
    </location>
</feature>
<evidence type="ECO:0000256" key="2">
    <source>
        <dbReference type="ARBA" id="ARBA00022737"/>
    </source>
</evidence>
<dbReference type="SMART" id="SM00320">
    <property type="entry name" value="WD40"/>
    <property type="match status" value="7"/>
</dbReference>
<evidence type="ECO:0000313" key="6">
    <source>
        <dbReference type="Proteomes" id="UP000253551"/>
    </source>
</evidence>
<organism evidence="5 6">
    <name type="scientific">Rhizopus stolonifer</name>
    <name type="common">Rhizopus nigricans</name>
    <dbReference type="NCBI Taxonomy" id="4846"/>
    <lineage>
        <taxon>Eukaryota</taxon>
        <taxon>Fungi</taxon>
        <taxon>Fungi incertae sedis</taxon>
        <taxon>Mucoromycota</taxon>
        <taxon>Mucoromycotina</taxon>
        <taxon>Mucoromycetes</taxon>
        <taxon>Mucorales</taxon>
        <taxon>Mucorineae</taxon>
        <taxon>Rhizopodaceae</taxon>
        <taxon>Rhizopus</taxon>
    </lineage>
</organism>
<dbReference type="OrthoDB" id="1932312at2759"/>
<proteinExistence type="predicted"/>